<keyword evidence="1" id="KW-1133">Transmembrane helix</keyword>
<evidence type="ECO:0000256" key="1">
    <source>
        <dbReference type="SAM" id="Phobius"/>
    </source>
</evidence>
<feature type="transmembrane region" description="Helical" evidence="1">
    <location>
        <begin position="62"/>
        <end position="81"/>
    </location>
</feature>
<proteinExistence type="predicted"/>
<accession>A0ABT4T6N3</accession>
<dbReference type="EMBL" id="JAPNUD010000118">
    <property type="protein sequence ID" value="MDA0645000.1"/>
    <property type="molecule type" value="Genomic_DNA"/>
</dbReference>
<comment type="caution">
    <text evidence="2">The sequence shown here is derived from an EMBL/GenBank/DDBJ whole genome shotgun (WGS) entry which is preliminary data.</text>
</comment>
<dbReference type="Proteomes" id="UP001212498">
    <property type="component" value="Unassembled WGS sequence"/>
</dbReference>
<keyword evidence="3" id="KW-1185">Reference proteome</keyword>
<feature type="transmembrane region" description="Helical" evidence="1">
    <location>
        <begin position="36"/>
        <end position="55"/>
    </location>
</feature>
<feature type="transmembrane region" description="Helical" evidence="1">
    <location>
        <begin position="117"/>
        <end position="135"/>
    </location>
</feature>
<keyword evidence="1" id="KW-0472">Membrane</keyword>
<dbReference type="RefSeq" id="WP_261808580.1">
    <property type="nucleotide sequence ID" value="NZ_BAABFD010000002.1"/>
</dbReference>
<gene>
    <name evidence="2" type="ORF">OUY24_30620</name>
</gene>
<protein>
    <submittedName>
        <fullName evidence="2">Uncharacterized protein</fullName>
    </submittedName>
</protein>
<keyword evidence="1" id="KW-0812">Transmembrane</keyword>
<evidence type="ECO:0000313" key="2">
    <source>
        <dbReference type="EMBL" id="MDA0645000.1"/>
    </source>
</evidence>
<evidence type="ECO:0000313" key="3">
    <source>
        <dbReference type="Proteomes" id="UP001212498"/>
    </source>
</evidence>
<sequence length="157" mass="16373">MNPTLVRRALAALTVIAIFGAGFELAVERHWRSVQQLVPWAALTLLAVGVLLLLATRLSGTVRVIAAVVLLASAFGVFAHVSANMTVGSFSGALDGVSMIGQWWHAFTKSVGDAPPLAPGMLAQAALLLLLATYVTGRPSAGRHAEAPVAVKEPAER</sequence>
<name>A0ABT4T6N3_9ACTN</name>
<organism evidence="2 3">
    <name type="scientific">Nonomuraea ferruginea</name>
    <dbReference type="NCBI Taxonomy" id="46174"/>
    <lineage>
        <taxon>Bacteria</taxon>
        <taxon>Bacillati</taxon>
        <taxon>Actinomycetota</taxon>
        <taxon>Actinomycetes</taxon>
        <taxon>Streptosporangiales</taxon>
        <taxon>Streptosporangiaceae</taxon>
        <taxon>Nonomuraea</taxon>
    </lineage>
</organism>
<reference evidence="2 3" key="1">
    <citation type="submission" date="2022-11" db="EMBL/GenBank/DDBJ databases">
        <title>Nonomuraea corallina sp. nov., a new species of the genus Nonomuraea isolated from sea side sediment in Thai sea.</title>
        <authorList>
            <person name="Ngamcharungchit C."/>
            <person name="Matsumoto A."/>
            <person name="Suriyachadkun C."/>
            <person name="Panbangred W."/>
            <person name="Inahashi Y."/>
            <person name="Intra B."/>
        </authorList>
    </citation>
    <scope>NUCLEOTIDE SEQUENCE [LARGE SCALE GENOMIC DNA]</scope>
    <source>
        <strain evidence="2 3">DSM 43553</strain>
    </source>
</reference>